<proteinExistence type="inferred from homology"/>
<comment type="subcellular location">
    <subcellularLocation>
        <location evidence="1 14">Nucleus</location>
    </subcellularLocation>
</comment>
<comment type="caution">
    <text evidence="18">The sequence shown here is derived from an EMBL/GenBank/DDBJ whole genome shotgun (WGS) entry which is preliminary data.</text>
</comment>
<feature type="binding site" evidence="12">
    <location>
        <position position="268"/>
    </location>
    <ligand>
        <name>Zn(2+)</name>
        <dbReference type="ChEBI" id="CHEBI:29105"/>
        <label>2</label>
    </ligand>
</feature>
<name>A0A8H7V8A1_9FUNG</name>
<evidence type="ECO:0000256" key="13">
    <source>
        <dbReference type="PROSITE-ProRule" id="PRU00146"/>
    </source>
</evidence>
<evidence type="ECO:0000313" key="18">
    <source>
        <dbReference type="EMBL" id="KAG2204864.1"/>
    </source>
</evidence>
<feature type="binding site" evidence="12">
    <location>
        <position position="263"/>
    </location>
    <ligand>
        <name>Zn(2+)</name>
        <dbReference type="ChEBI" id="CHEBI:29105"/>
        <label>2</label>
    </ligand>
</feature>
<dbReference type="OrthoDB" id="5411773at2759"/>
<feature type="coiled-coil region" evidence="15">
    <location>
        <begin position="87"/>
        <end position="114"/>
    </location>
</feature>
<dbReference type="GO" id="GO:0005634">
    <property type="term" value="C:nucleus"/>
    <property type="evidence" value="ECO:0007669"/>
    <property type="project" value="UniProtKB-SubCell"/>
</dbReference>
<dbReference type="AlphaFoldDB" id="A0A8H7V8A1"/>
<evidence type="ECO:0000256" key="1">
    <source>
        <dbReference type="ARBA" id="ARBA00004123"/>
    </source>
</evidence>
<feature type="site" description="Histone H3K4me3 binding" evidence="11">
    <location>
        <position position="249"/>
    </location>
</feature>
<dbReference type="InterPro" id="IPR019787">
    <property type="entry name" value="Znf_PHD-finger"/>
</dbReference>
<evidence type="ECO:0000256" key="11">
    <source>
        <dbReference type="PIRSR" id="PIRSR628651-50"/>
    </source>
</evidence>
<feature type="compositionally biased region" description="Basic and acidic residues" evidence="16">
    <location>
        <begin position="122"/>
        <end position="133"/>
    </location>
</feature>
<evidence type="ECO:0000256" key="5">
    <source>
        <dbReference type="ARBA" id="ARBA00022771"/>
    </source>
</evidence>
<evidence type="ECO:0000256" key="8">
    <source>
        <dbReference type="ARBA" id="ARBA00023015"/>
    </source>
</evidence>
<evidence type="ECO:0000256" key="7">
    <source>
        <dbReference type="ARBA" id="ARBA00022853"/>
    </source>
</evidence>
<dbReference type="PROSITE" id="PS01359">
    <property type="entry name" value="ZF_PHD_1"/>
    <property type="match status" value="1"/>
</dbReference>
<feature type="binding site" evidence="12">
    <location>
        <position position="293"/>
    </location>
    <ligand>
        <name>Zn(2+)</name>
        <dbReference type="ChEBI" id="CHEBI:29105"/>
        <label>2</label>
    </ligand>
</feature>
<dbReference type="SUPFAM" id="SSF57903">
    <property type="entry name" value="FYVE/PHD zinc finger"/>
    <property type="match status" value="1"/>
</dbReference>
<feature type="domain" description="PHD-type" evidence="17">
    <location>
        <begin position="247"/>
        <end position="296"/>
    </location>
</feature>
<protein>
    <recommendedName>
        <fullName evidence="14">Chromatin modification-related protein</fullName>
    </recommendedName>
</protein>
<dbReference type="InterPro" id="IPR019786">
    <property type="entry name" value="Zinc_finger_PHD-type_CS"/>
</dbReference>
<keyword evidence="15" id="KW-0175">Coiled coil</keyword>
<dbReference type="CDD" id="cd16858">
    <property type="entry name" value="ING_ING3_Yng2p"/>
    <property type="match status" value="1"/>
</dbReference>
<dbReference type="InterPro" id="IPR024610">
    <property type="entry name" value="ING_N_histone-binding"/>
</dbReference>
<feature type="binding site" evidence="12">
    <location>
        <position position="252"/>
    </location>
    <ligand>
        <name>Zn(2+)</name>
        <dbReference type="ChEBI" id="CHEBI:29105"/>
        <label>1</label>
    </ligand>
</feature>
<keyword evidence="7 14" id="KW-0156">Chromatin regulator</keyword>
<evidence type="ECO:0000256" key="14">
    <source>
        <dbReference type="RuleBase" id="RU361213"/>
    </source>
</evidence>
<accession>A0A8H7V8A1</accession>
<dbReference type="GO" id="GO:0008270">
    <property type="term" value="F:zinc ion binding"/>
    <property type="evidence" value="ECO:0007669"/>
    <property type="project" value="UniProtKB-KW"/>
</dbReference>
<dbReference type="GO" id="GO:0006325">
    <property type="term" value="P:chromatin organization"/>
    <property type="evidence" value="ECO:0007669"/>
    <property type="project" value="UniProtKB-KW"/>
</dbReference>
<comment type="similarity">
    <text evidence="2 14">Belongs to the ING family.</text>
</comment>
<dbReference type="CDD" id="cd15505">
    <property type="entry name" value="PHD_ING"/>
    <property type="match status" value="1"/>
</dbReference>
<keyword evidence="6 12" id="KW-0862">Zinc</keyword>
<comment type="domain">
    <text evidence="14">The PHD-type zinc finger mediates the binding to H3K4me3.</text>
</comment>
<dbReference type="InterPro" id="IPR013083">
    <property type="entry name" value="Znf_RING/FYVE/PHD"/>
</dbReference>
<sequence length="319" mass="37494">MDNNTVNIHEDSGRYLQEYIQSLENLPSEIQYHWAEIRNRYDQAKAPERRIKSGQHDLTKIHRQWFTQELEKREKLLKHQPVIIQRIQNDFNKLEDLANERVSLAEEALKLVDRHLVRIQKDLDRHDQEHPEYAPEPSFPTRSYTIPHGRKNIVTDSDDFEGEDDEDVEEEEEEIEGIDHDDDEEEEEEEQIEQKPVKAVAEKIEPKPVTVVHTPPVKVDPDIQAIIANRNQKRKKKEARESDKGEPLYCFCQQVSYGEMVACDGENCPYEWFHMDCVGLDEPPKGAWFCSDCTAEMRKRKPSSLPLNKKMKRKKESHA</sequence>
<dbReference type="Gene3D" id="3.30.40.10">
    <property type="entry name" value="Zinc/RING finger domain, C3HC4 (zinc finger)"/>
    <property type="match status" value="1"/>
</dbReference>
<reference evidence="18" key="1">
    <citation type="submission" date="2020-12" db="EMBL/GenBank/DDBJ databases">
        <title>Metabolic potential, ecology and presence of endohyphal bacteria is reflected in genomic diversity of Mucoromycotina.</title>
        <authorList>
            <person name="Muszewska A."/>
            <person name="Okrasinska A."/>
            <person name="Steczkiewicz K."/>
            <person name="Drgas O."/>
            <person name="Orlowska M."/>
            <person name="Perlinska-Lenart U."/>
            <person name="Aleksandrzak-Piekarczyk T."/>
            <person name="Szatraj K."/>
            <person name="Zielenkiewicz U."/>
            <person name="Pilsyk S."/>
            <person name="Malc E."/>
            <person name="Mieczkowski P."/>
            <person name="Kruszewska J.S."/>
            <person name="Biernat P."/>
            <person name="Pawlowska J."/>
        </authorList>
    </citation>
    <scope>NUCLEOTIDE SEQUENCE</scope>
    <source>
        <strain evidence="18">CBS 226.32</strain>
    </source>
</reference>
<feature type="region of interest" description="Disordered" evidence="16">
    <location>
        <begin position="296"/>
        <end position="319"/>
    </location>
</feature>
<keyword evidence="8" id="KW-0805">Transcription regulation</keyword>
<keyword evidence="10 14" id="KW-0539">Nucleus</keyword>
<evidence type="ECO:0000256" key="4">
    <source>
        <dbReference type="ARBA" id="ARBA00022723"/>
    </source>
</evidence>
<feature type="binding site" evidence="12">
    <location>
        <position position="274"/>
    </location>
    <ligand>
        <name>Zn(2+)</name>
        <dbReference type="ChEBI" id="CHEBI:29105"/>
        <label>1</label>
    </ligand>
</feature>
<evidence type="ECO:0000256" key="10">
    <source>
        <dbReference type="ARBA" id="ARBA00023242"/>
    </source>
</evidence>
<feature type="compositionally biased region" description="Acidic residues" evidence="16">
    <location>
        <begin position="156"/>
        <end position="191"/>
    </location>
</feature>
<keyword evidence="5 13" id="KW-0863">Zinc-finger</keyword>
<dbReference type="InterPro" id="IPR011011">
    <property type="entry name" value="Znf_FYVE_PHD"/>
</dbReference>
<keyword evidence="19" id="KW-1185">Reference proteome</keyword>
<evidence type="ECO:0000256" key="9">
    <source>
        <dbReference type="ARBA" id="ARBA00023163"/>
    </source>
</evidence>
<keyword evidence="4 12" id="KW-0479">Metal-binding</keyword>
<dbReference type="PROSITE" id="PS50016">
    <property type="entry name" value="ZF_PHD_2"/>
    <property type="match status" value="1"/>
</dbReference>
<evidence type="ECO:0000256" key="15">
    <source>
        <dbReference type="SAM" id="Coils"/>
    </source>
</evidence>
<evidence type="ECO:0000256" key="6">
    <source>
        <dbReference type="ARBA" id="ARBA00022833"/>
    </source>
</evidence>
<dbReference type="Pfam" id="PF12998">
    <property type="entry name" value="ING"/>
    <property type="match status" value="1"/>
</dbReference>
<feature type="site" description="Histone H3K4me3 binding" evidence="11">
    <location>
        <position position="260"/>
    </location>
</feature>
<dbReference type="SMART" id="SM00249">
    <property type="entry name" value="PHD"/>
    <property type="match status" value="1"/>
</dbReference>
<dbReference type="SMART" id="SM01408">
    <property type="entry name" value="ING"/>
    <property type="match status" value="1"/>
</dbReference>
<keyword evidence="9" id="KW-0804">Transcription</keyword>
<feature type="region of interest" description="Disordered" evidence="16">
    <location>
        <begin position="122"/>
        <end position="196"/>
    </location>
</feature>
<feature type="site" description="Histone H3K4me3 binding" evidence="11">
    <location>
        <position position="264"/>
    </location>
</feature>
<evidence type="ECO:0000256" key="3">
    <source>
        <dbReference type="ARBA" id="ARBA00022604"/>
    </source>
</evidence>
<dbReference type="InterPro" id="IPR028651">
    <property type="entry name" value="ING_fam"/>
</dbReference>
<feature type="binding site" evidence="12">
    <location>
        <position position="250"/>
    </location>
    <ligand>
        <name>Zn(2+)</name>
        <dbReference type="ChEBI" id="CHEBI:29105"/>
        <label>1</label>
    </ligand>
</feature>
<comment type="subunit">
    <text evidence="14">Component of an histone acetyltransferase complex. Interacts with H3K4me3 and to a lesser extent with H3K4me2.</text>
</comment>
<evidence type="ECO:0000313" key="19">
    <source>
        <dbReference type="Proteomes" id="UP000650833"/>
    </source>
</evidence>
<feature type="site" description="Histone H3K4me3 binding" evidence="11">
    <location>
        <position position="272"/>
    </location>
</feature>
<feature type="binding site" evidence="12">
    <location>
        <position position="277"/>
    </location>
    <ligand>
        <name>Zn(2+)</name>
        <dbReference type="ChEBI" id="CHEBI:29105"/>
        <label>1</label>
    </ligand>
</feature>
<organism evidence="18 19">
    <name type="scientific">Mucor plumbeus</name>
    <dbReference type="NCBI Taxonomy" id="97098"/>
    <lineage>
        <taxon>Eukaryota</taxon>
        <taxon>Fungi</taxon>
        <taxon>Fungi incertae sedis</taxon>
        <taxon>Mucoromycota</taxon>
        <taxon>Mucoromycotina</taxon>
        <taxon>Mucoromycetes</taxon>
        <taxon>Mucorales</taxon>
        <taxon>Mucorineae</taxon>
        <taxon>Mucoraceae</taxon>
        <taxon>Mucor</taxon>
    </lineage>
</organism>
<evidence type="ECO:0000256" key="16">
    <source>
        <dbReference type="SAM" id="MobiDB-lite"/>
    </source>
</evidence>
<evidence type="ECO:0000256" key="2">
    <source>
        <dbReference type="ARBA" id="ARBA00010210"/>
    </source>
</evidence>
<feature type="compositionally biased region" description="Basic residues" evidence="16">
    <location>
        <begin position="309"/>
        <end position="319"/>
    </location>
</feature>
<gene>
    <name evidence="18" type="ORF">INT46_009284</name>
</gene>
<evidence type="ECO:0000256" key="12">
    <source>
        <dbReference type="PIRSR" id="PIRSR628651-51"/>
    </source>
</evidence>
<dbReference type="PANTHER" id="PTHR10333:SF103">
    <property type="entry name" value="INHIBITOR OF GROWTH PROTEIN 3"/>
    <property type="match status" value="1"/>
</dbReference>
<evidence type="ECO:0000259" key="17">
    <source>
        <dbReference type="PROSITE" id="PS50016"/>
    </source>
</evidence>
<dbReference type="InterPro" id="IPR001965">
    <property type="entry name" value="Znf_PHD"/>
</dbReference>
<dbReference type="Gene3D" id="6.10.140.1740">
    <property type="match status" value="1"/>
</dbReference>
<feature type="binding site" evidence="12">
    <location>
        <position position="290"/>
    </location>
    <ligand>
        <name>Zn(2+)</name>
        <dbReference type="ChEBI" id="CHEBI:29105"/>
        <label>2</label>
    </ligand>
</feature>
<keyword evidence="3" id="KW-0341">Growth regulation</keyword>
<dbReference type="PANTHER" id="PTHR10333">
    <property type="entry name" value="INHIBITOR OF GROWTH PROTEIN"/>
    <property type="match status" value="1"/>
</dbReference>
<comment type="function">
    <text evidence="14">Component of an histone acetyltransferase complex.</text>
</comment>
<dbReference type="EMBL" id="JAEPRC010000187">
    <property type="protein sequence ID" value="KAG2204864.1"/>
    <property type="molecule type" value="Genomic_DNA"/>
</dbReference>
<dbReference type="Proteomes" id="UP000650833">
    <property type="component" value="Unassembled WGS sequence"/>
</dbReference>